<dbReference type="OrthoDB" id="3262218at2759"/>
<accession>A0A0C2WRX2</accession>
<gene>
    <name evidence="2" type="ORF">M408DRAFT_334019</name>
</gene>
<dbReference type="HOGENOM" id="CLU_1156789_0_0_1"/>
<reference evidence="2 3" key="1">
    <citation type="submission" date="2014-04" db="EMBL/GenBank/DDBJ databases">
        <authorList>
            <consortium name="DOE Joint Genome Institute"/>
            <person name="Kuo A."/>
            <person name="Zuccaro A."/>
            <person name="Kohler A."/>
            <person name="Nagy L.G."/>
            <person name="Floudas D."/>
            <person name="Copeland A."/>
            <person name="Barry K.W."/>
            <person name="Cichocki N."/>
            <person name="Veneault-Fourrey C."/>
            <person name="LaButti K."/>
            <person name="Lindquist E.A."/>
            <person name="Lipzen A."/>
            <person name="Lundell T."/>
            <person name="Morin E."/>
            <person name="Murat C."/>
            <person name="Sun H."/>
            <person name="Tunlid A."/>
            <person name="Henrissat B."/>
            <person name="Grigoriev I.V."/>
            <person name="Hibbett D.S."/>
            <person name="Martin F."/>
            <person name="Nordberg H.P."/>
            <person name="Cantor M.N."/>
            <person name="Hua S.X."/>
        </authorList>
    </citation>
    <scope>NUCLEOTIDE SEQUENCE [LARGE SCALE GENOMIC DNA]</scope>
    <source>
        <strain evidence="2 3">MAFF 305830</strain>
    </source>
</reference>
<evidence type="ECO:0000313" key="3">
    <source>
        <dbReference type="Proteomes" id="UP000054097"/>
    </source>
</evidence>
<keyword evidence="1" id="KW-0812">Transmembrane</keyword>
<keyword evidence="1" id="KW-1133">Transmembrane helix</keyword>
<evidence type="ECO:0000313" key="2">
    <source>
        <dbReference type="EMBL" id="KIM20332.1"/>
    </source>
</evidence>
<sequence>MAQYSPLPSYTDDVKMPLLAAHDNHEDGMVNVNLQAAAPQEPACGRRRCGGFMGRLRARCEARRLEKFGPPCDNPRCIKRDRKRRAFRCIIFTLFSLFMLVHLFKGAYMLYSLPNRINCVPVTSTTSTYELPLSKKLLVDYSLTTGTTTLTHADTNTTTVKLSLADVSDDEEILFCTGTFKRSVGFGLYTKDKHTKLPKVVETVITLPQESGPVVKFVGKKAGHCAQKIVRKVLKWKKAHGGEEEEDED</sequence>
<feature type="transmembrane region" description="Helical" evidence="1">
    <location>
        <begin position="89"/>
        <end position="111"/>
    </location>
</feature>
<protein>
    <submittedName>
        <fullName evidence="2">Uncharacterized protein</fullName>
    </submittedName>
</protein>
<organism evidence="2 3">
    <name type="scientific">Serendipita vermifera MAFF 305830</name>
    <dbReference type="NCBI Taxonomy" id="933852"/>
    <lineage>
        <taxon>Eukaryota</taxon>
        <taxon>Fungi</taxon>
        <taxon>Dikarya</taxon>
        <taxon>Basidiomycota</taxon>
        <taxon>Agaricomycotina</taxon>
        <taxon>Agaricomycetes</taxon>
        <taxon>Sebacinales</taxon>
        <taxon>Serendipitaceae</taxon>
        <taxon>Serendipita</taxon>
    </lineage>
</organism>
<name>A0A0C2WRX2_SERVB</name>
<dbReference type="AlphaFoldDB" id="A0A0C2WRX2"/>
<evidence type="ECO:0000256" key="1">
    <source>
        <dbReference type="SAM" id="Phobius"/>
    </source>
</evidence>
<dbReference type="Proteomes" id="UP000054097">
    <property type="component" value="Unassembled WGS sequence"/>
</dbReference>
<reference evidence="3" key="2">
    <citation type="submission" date="2015-01" db="EMBL/GenBank/DDBJ databases">
        <title>Evolutionary Origins and Diversification of the Mycorrhizal Mutualists.</title>
        <authorList>
            <consortium name="DOE Joint Genome Institute"/>
            <consortium name="Mycorrhizal Genomics Consortium"/>
            <person name="Kohler A."/>
            <person name="Kuo A."/>
            <person name="Nagy L.G."/>
            <person name="Floudas D."/>
            <person name="Copeland A."/>
            <person name="Barry K.W."/>
            <person name="Cichocki N."/>
            <person name="Veneault-Fourrey C."/>
            <person name="LaButti K."/>
            <person name="Lindquist E.A."/>
            <person name="Lipzen A."/>
            <person name="Lundell T."/>
            <person name="Morin E."/>
            <person name="Murat C."/>
            <person name="Riley R."/>
            <person name="Ohm R."/>
            <person name="Sun H."/>
            <person name="Tunlid A."/>
            <person name="Henrissat B."/>
            <person name="Grigoriev I.V."/>
            <person name="Hibbett D.S."/>
            <person name="Martin F."/>
        </authorList>
    </citation>
    <scope>NUCLEOTIDE SEQUENCE [LARGE SCALE GENOMIC DNA]</scope>
    <source>
        <strain evidence="3">MAFF 305830</strain>
    </source>
</reference>
<proteinExistence type="predicted"/>
<dbReference type="EMBL" id="KN824444">
    <property type="protein sequence ID" value="KIM20332.1"/>
    <property type="molecule type" value="Genomic_DNA"/>
</dbReference>
<keyword evidence="3" id="KW-1185">Reference proteome</keyword>
<keyword evidence="1" id="KW-0472">Membrane</keyword>